<feature type="region of interest" description="Disordered" evidence="1">
    <location>
        <begin position="292"/>
        <end position="313"/>
    </location>
</feature>
<evidence type="ECO:0000313" key="3">
    <source>
        <dbReference type="EnsemblFungi" id="PTTG_12475-t43_1-p1"/>
    </source>
</evidence>
<dbReference type="Proteomes" id="UP000005240">
    <property type="component" value="Unassembled WGS sequence"/>
</dbReference>
<reference evidence="3" key="4">
    <citation type="submission" date="2025-05" db="UniProtKB">
        <authorList>
            <consortium name="EnsemblFungi"/>
        </authorList>
    </citation>
    <scope>IDENTIFICATION</scope>
    <source>
        <strain evidence="3">isolate 1-1 / race 1 (BBBD)</strain>
    </source>
</reference>
<organism evidence="2">
    <name type="scientific">Puccinia triticina (isolate 1-1 / race 1 (BBBD))</name>
    <name type="common">Brown leaf rust fungus</name>
    <dbReference type="NCBI Taxonomy" id="630390"/>
    <lineage>
        <taxon>Eukaryota</taxon>
        <taxon>Fungi</taxon>
        <taxon>Dikarya</taxon>
        <taxon>Basidiomycota</taxon>
        <taxon>Pucciniomycotina</taxon>
        <taxon>Pucciniomycetes</taxon>
        <taxon>Pucciniales</taxon>
        <taxon>Pucciniaceae</taxon>
        <taxon>Puccinia</taxon>
    </lineage>
</organism>
<reference evidence="2" key="1">
    <citation type="submission" date="2009-11" db="EMBL/GenBank/DDBJ databases">
        <authorList>
            <consortium name="The Broad Institute Genome Sequencing Platform"/>
            <person name="Ward D."/>
            <person name="Feldgarden M."/>
            <person name="Earl A."/>
            <person name="Young S.K."/>
            <person name="Zeng Q."/>
            <person name="Koehrsen M."/>
            <person name="Alvarado L."/>
            <person name="Berlin A."/>
            <person name="Bochicchio J."/>
            <person name="Borenstein D."/>
            <person name="Chapman S.B."/>
            <person name="Chen Z."/>
            <person name="Engels R."/>
            <person name="Freedman E."/>
            <person name="Gellesch M."/>
            <person name="Goldberg J."/>
            <person name="Griggs A."/>
            <person name="Gujja S."/>
            <person name="Heilman E."/>
            <person name="Heiman D."/>
            <person name="Hepburn T."/>
            <person name="Howarth C."/>
            <person name="Jen D."/>
            <person name="Larson L."/>
            <person name="Lewis B."/>
            <person name="Mehta T."/>
            <person name="Park D."/>
            <person name="Pearson M."/>
            <person name="Roberts A."/>
            <person name="Saif S."/>
            <person name="Shea T."/>
            <person name="Shenoy N."/>
            <person name="Sisk P."/>
            <person name="Stolte C."/>
            <person name="Sykes S."/>
            <person name="Thomson T."/>
            <person name="Walk T."/>
            <person name="White J."/>
            <person name="Yandava C."/>
            <person name="Izard J."/>
            <person name="Baranova O.V."/>
            <person name="Blanton J.M."/>
            <person name="Tanner A.C."/>
            <person name="Dewhirst F.E."/>
            <person name="Haas B."/>
            <person name="Nusbaum C."/>
            <person name="Birren B."/>
        </authorList>
    </citation>
    <scope>NUCLEOTIDE SEQUENCE [LARGE SCALE GENOMIC DNA]</scope>
    <source>
        <strain evidence="2">1-1 BBBD Race 1</strain>
    </source>
</reference>
<keyword evidence="4" id="KW-1185">Reference proteome</keyword>
<evidence type="ECO:0000313" key="2">
    <source>
        <dbReference type="EMBL" id="OAV96877.1"/>
    </source>
</evidence>
<reference evidence="3 4" key="3">
    <citation type="journal article" date="2017" name="G3 (Bethesda)">
        <title>Comparative analysis highlights variable genome content of wheat rusts and divergence of the mating loci.</title>
        <authorList>
            <person name="Cuomo C.A."/>
            <person name="Bakkeren G."/>
            <person name="Khalil H.B."/>
            <person name="Panwar V."/>
            <person name="Joly D."/>
            <person name="Linning R."/>
            <person name="Sakthikumar S."/>
            <person name="Song X."/>
            <person name="Adiconis X."/>
            <person name="Fan L."/>
            <person name="Goldberg J.M."/>
            <person name="Levin J.Z."/>
            <person name="Young S."/>
            <person name="Zeng Q."/>
            <person name="Anikster Y."/>
            <person name="Bruce M."/>
            <person name="Wang M."/>
            <person name="Yin C."/>
            <person name="McCallum B."/>
            <person name="Szabo L.J."/>
            <person name="Hulbert S."/>
            <person name="Chen X."/>
            <person name="Fellers J.P."/>
        </authorList>
    </citation>
    <scope>NUCLEOTIDE SEQUENCE</scope>
    <source>
        <strain evidence="4">Isolate 1-1 / race 1 (BBBD)</strain>
        <strain evidence="3">isolate 1-1 / race 1 (BBBD)</strain>
    </source>
</reference>
<protein>
    <submittedName>
        <fullName evidence="2 3">Uncharacterized protein</fullName>
    </submittedName>
</protein>
<dbReference type="EnsemblFungi" id="PTTG_12475-t43_1">
    <property type="protein sequence ID" value="PTTG_12475-t43_1-p1"/>
    <property type="gene ID" value="PTTG_12475"/>
</dbReference>
<gene>
    <name evidence="2" type="ORF">PTTG_12475</name>
</gene>
<sequence>MYQAHPKEISCRQLINDTAAPPVGNESLVWLPNQSDEDILRDVKTFRSEPSTECNSSGCFGSWQLTIPHFDRSSTQTEQIKHFKKSFSKSKLDKKIVLVHRALKNLVEAFDLRWEDRIWWSQVIASKMDGYRGLEMTQTTMLYGFYTLLLQHYENQHFCAQIGAMVQSIMTKLRKRPSTAQWKQEWAQELLHPEKGLSENFLNWNGLSKLIRDEPRLKDIVRRISDEDQEFIKIADDLVRISNALFWVKPPNNVSAQTRVAAIALLNHLLMAGNKDSKSKAAQFLSKLVQEPNKTSYTQEPNETSHTQEPNETSYRLFNYERKLVEKVLKDFYDKDIAADEERKVQLSGGAGTNPSTILNGAPLNNLEAQLLSEFVQKSSQV</sequence>
<evidence type="ECO:0000313" key="4">
    <source>
        <dbReference type="Proteomes" id="UP000005240"/>
    </source>
</evidence>
<dbReference type="AlphaFoldDB" id="A0A180GVM7"/>
<accession>A0A180GVM7</accession>
<dbReference type="EMBL" id="ADAS02000016">
    <property type="protein sequence ID" value="OAV96877.1"/>
    <property type="molecule type" value="Genomic_DNA"/>
</dbReference>
<reference evidence="2" key="2">
    <citation type="submission" date="2016-05" db="EMBL/GenBank/DDBJ databases">
        <title>Comparative analysis highlights variable genome content of wheat rusts and divergence of the mating loci.</title>
        <authorList>
            <person name="Cuomo C.A."/>
            <person name="Bakkeren G."/>
            <person name="Szabo L."/>
            <person name="Khalil H."/>
            <person name="Joly D."/>
            <person name="Goldberg J."/>
            <person name="Young S."/>
            <person name="Zeng Q."/>
            <person name="Fellers J."/>
        </authorList>
    </citation>
    <scope>NUCLEOTIDE SEQUENCE [LARGE SCALE GENOMIC DNA]</scope>
    <source>
        <strain evidence="2">1-1 BBBD Race 1</strain>
    </source>
</reference>
<name>A0A180GVM7_PUCT1</name>
<proteinExistence type="predicted"/>
<evidence type="ECO:0000256" key="1">
    <source>
        <dbReference type="SAM" id="MobiDB-lite"/>
    </source>
</evidence>
<dbReference type="VEuPathDB" id="FungiDB:PTTG_12475"/>